<dbReference type="Proteomes" id="UP000030901">
    <property type="component" value="Chromosome"/>
</dbReference>
<dbReference type="HOGENOM" id="CLU_1616662_0_0_6"/>
<evidence type="ECO:0000313" key="2">
    <source>
        <dbReference type="Proteomes" id="UP000030901"/>
    </source>
</evidence>
<keyword evidence="2" id="KW-1185">Reference proteome</keyword>
<dbReference type="AlphaFoldDB" id="A0A0A7RZW0"/>
<proteinExistence type="predicted"/>
<organism evidence="1 2">
    <name type="scientific">Frischella perrara</name>
    <dbReference type="NCBI Taxonomy" id="1267021"/>
    <lineage>
        <taxon>Bacteria</taxon>
        <taxon>Pseudomonadati</taxon>
        <taxon>Pseudomonadota</taxon>
        <taxon>Gammaproteobacteria</taxon>
        <taxon>Orbales</taxon>
        <taxon>Orbaceae</taxon>
        <taxon>Frischella</taxon>
    </lineage>
</organism>
<reference evidence="1 2" key="1">
    <citation type="journal article" date="2014" name="Appl. Environ. Microbiol.">
        <title>Gut symbionts from distinct hosts exhibit genotoxic activity via divergent colibactin biosynthetic pathways.</title>
        <authorList>
            <person name="Engel P."/>
            <person name="Vizcaino M.I."/>
            <person name="Crawford J.M."/>
        </authorList>
    </citation>
    <scope>NUCLEOTIDE SEQUENCE [LARGE SCALE GENOMIC DNA]</scope>
    <source>
        <strain evidence="1 2">PEB0191</strain>
    </source>
</reference>
<accession>A0A0A7RZW0</accession>
<evidence type="ECO:0000313" key="1">
    <source>
        <dbReference type="EMBL" id="AJA44824.1"/>
    </source>
</evidence>
<dbReference type="OrthoDB" id="7066702at2"/>
<gene>
    <name evidence="1" type="ORF">FPB0191_00998</name>
</gene>
<evidence type="ECO:0008006" key="3">
    <source>
        <dbReference type="Google" id="ProtNLM"/>
    </source>
</evidence>
<sequence length="141" mass="16802">MKNVLLISLACFTLFGCNNDKVTNAYLVGKWECERDYYLRVTDTDYVSLNQKYNSNLEFTIEKDKLYLKKNNSLLWQEFNLSSLSRRETKKIDDNQIEVKTNSISKKSQDTFVMVENQYIYLDNYDSNEHLKYETICTRIK</sequence>
<protein>
    <recommendedName>
        <fullName evidence="3">Lipocalin-like domain-containing protein</fullName>
    </recommendedName>
</protein>
<dbReference type="RefSeq" id="WP_039104419.1">
    <property type="nucleotide sequence ID" value="NZ_CP009056.1"/>
</dbReference>
<name>A0A0A7RZW0_FRIPE</name>
<dbReference type="PROSITE" id="PS51257">
    <property type="entry name" value="PROKAR_LIPOPROTEIN"/>
    <property type="match status" value="1"/>
</dbReference>
<dbReference type="EMBL" id="CP009056">
    <property type="protein sequence ID" value="AJA44824.1"/>
    <property type="molecule type" value="Genomic_DNA"/>
</dbReference>
<dbReference type="KEGG" id="fpp:FPB0191_00998"/>